<evidence type="ECO:0000256" key="5">
    <source>
        <dbReference type="ARBA" id="ARBA00022692"/>
    </source>
</evidence>
<dbReference type="PANTHER" id="PTHR33989:SF11">
    <property type="entry name" value="LICHENAN PERMEASE IIC COMPONENT"/>
    <property type="match status" value="1"/>
</dbReference>
<keyword evidence="2 8" id="KW-0813">Transport</keyword>
<evidence type="ECO:0000313" key="11">
    <source>
        <dbReference type="EMBL" id="OJG19783.1"/>
    </source>
</evidence>
<feature type="transmembrane region" description="Helical" evidence="9">
    <location>
        <begin position="406"/>
        <end position="425"/>
    </location>
</feature>
<comment type="caution">
    <text evidence="11">The sequence shown here is derived from an EMBL/GenBank/DDBJ whole genome shotgun (WGS) entry which is preliminary data.</text>
</comment>
<feature type="transmembrane region" description="Helical" evidence="9">
    <location>
        <begin position="26"/>
        <end position="47"/>
    </location>
</feature>
<dbReference type="InterPro" id="IPR004501">
    <property type="entry name" value="PTS_EIIC_3"/>
</dbReference>
<organism evidence="11 12">
    <name type="scientific">Enterococcus canis</name>
    <dbReference type="NCBI Taxonomy" id="214095"/>
    <lineage>
        <taxon>Bacteria</taxon>
        <taxon>Bacillati</taxon>
        <taxon>Bacillota</taxon>
        <taxon>Bacilli</taxon>
        <taxon>Lactobacillales</taxon>
        <taxon>Enterococcaceae</taxon>
        <taxon>Enterococcus</taxon>
    </lineage>
</organism>
<protein>
    <recommendedName>
        <fullName evidence="8">Permease IIC component</fullName>
    </recommendedName>
</protein>
<reference evidence="11 12" key="1">
    <citation type="submission" date="2014-12" db="EMBL/GenBank/DDBJ databases">
        <title>Draft genome sequences of 29 type strains of Enterococci.</title>
        <authorList>
            <person name="Zhong Z."/>
            <person name="Sun Z."/>
            <person name="Liu W."/>
            <person name="Zhang W."/>
            <person name="Zhang H."/>
        </authorList>
    </citation>
    <scope>NUCLEOTIDE SEQUENCE [LARGE SCALE GENOMIC DNA]</scope>
    <source>
        <strain evidence="11 12">DSM 17029</strain>
    </source>
</reference>
<feature type="transmembrane region" description="Helical" evidence="9">
    <location>
        <begin position="67"/>
        <end position="88"/>
    </location>
</feature>
<dbReference type="EMBL" id="JXKH01000001">
    <property type="protein sequence ID" value="OJG19783.1"/>
    <property type="molecule type" value="Genomic_DNA"/>
</dbReference>
<feature type="transmembrane region" description="Helical" evidence="9">
    <location>
        <begin position="296"/>
        <end position="319"/>
    </location>
</feature>
<feature type="transmembrane region" description="Helical" evidence="9">
    <location>
        <begin position="357"/>
        <end position="375"/>
    </location>
</feature>
<keyword evidence="5 9" id="KW-0812">Transmembrane</keyword>
<sequence length="440" mass="47008">MKKSEAIQEKLQGIASKVQENKYISAITNGLIAALPVSIVGAIGGILNALPIQGYQDFLVATRLKEVTPILTMVTTNLLALYVVFLIAMKFAEAHKTDGVPAGLLALMSFLIITPLGNVAESISAFISSNNITLAEGVVPTGSDFLPLEWLGAAGLFSAFIVALSTAKIYVTFKQKGWTIKMPDGVPPTVSKSFSSLVPGIVIGFCALALRFVMLLTPFGSIHAAIFKIIAAPLANLGGSIVAMFIAILVAHILWICGVHGTMVIYSVFAGIWYPLQMANLAAFNANEPIPNLVSMSLFAMVLFMGAGGTVGLVVLMIRGKADQHRVLGKLAIIPNLFGINEPVLFGLPIIMNFTLAIPFIIMPLLTLLIAYIGLVTGILPYLTGVSTPLGTPIIISGLLGGGWKWAVFQLLMMILSYFVYLLFFKIADKMAYEKELSAK</sequence>
<gene>
    <name evidence="11" type="ORF">RU97_GL000016</name>
</gene>
<feature type="transmembrane region" description="Helical" evidence="9">
    <location>
        <begin position="222"/>
        <end position="246"/>
    </location>
</feature>
<evidence type="ECO:0000256" key="2">
    <source>
        <dbReference type="ARBA" id="ARBA00022448"/>
    </source>
</evidence>
<evidence type="ECO:0000256" key="4">
    <source>
        <dbReference type="ARBA" id="ARBA00022597"/>
    </source>
</evidence>
<dbReference type="Pfam" id="PF02378">
    <property type="entry name" value="PTS_EIIC"/>
    <property type="match status" value="1"/>
</dbReference>
<dbReference type="InterPro" id="IPR004796">
    <property type="entry name" value="PTS_IIC_cello"/>
</dbReference>
<dbReference type="GO" id="GO:0005886">
    <property type="term" value="C:plasma membrane"/>
    <property type="evidence" value="ECO:0007669"/>
    <property type="project" value="UniProtKB-SubCell"/>
</dbReference>
<keyword evidence="4 8" id="KW-0762">Sugar transport</keyword>
<evidence type="ECO:0000256" key="1">
    <source>
        <dbReference type="ARBA" id="ARBA00004651"/>
    </source>
</evidence>
<keyword evidence="12" id="KW-1185">Reference proteome</keyword>
<evidence type="ECO:0000259" key="10">
    <source>
        <dbReference type="PROSITE" id="PS51105"/>
    </source>
</evidence>
<comment type="function">
    <text evidence="8">The phosphoenolpyruvate-dependent sugar phosphotransferase system (PTS), a major carbohydrate active -transport system, catalyzes the phosphorylation of incoming sugar substrates concomitant with their translocation across the cell membrane.</text>
</comment>
<feature type="transmembrane region" description="Helical" evidence="9">
    <location>
        <begin position="331"/>
        <end position="351"/>
    </location>
</feature>
<comment type="subcellular location">
    <subcellularLocation>
        <location evidence="1">Cell membrane</location>
        <topology evidence="1">Multi-pass membrane protein</topology>
    </subcellularLocation>
</comment>
<dbReference type="AlphaFoldDB" id="A0A1L8RJ64"/>
<proteinExistence type="predicted"/>
<dbReference type="GO" id="GO:0008982">
    <property type="term" value="F:protein-N(PI)-phosphohistidine-sugar phosphotransferase activity"/>
    <property type="evidence" value="ECO:0007669"/>
    <property type="project" value="UniProtKB-UniRule"/>
</dbReference>
<dbReference type="RefSeq" id="WP_067391181.1">
    <property type="nucleotide sequence ID" value="NZ_JXKH01000001.1"/>
</dbReference>
<evidence type="ECO:0000313" key="12">
    <source>
        <dbReference type="Proteomes" id="UP000181884"/>
    </source>
</evidence>
<dbReference type="STRING" id="214095.RU97_GL000016"/>
<feature type="transmembrane region" description="Helical" evidence="9">
    <location>
        <begin position="100"/>
        <end position="120"/>
    </location>
</feature>
<dbReference type="GO" id="GO:0009401">
    <property type="term" value="P:phosphoenolpyruvate-dependent sugar phosphotransferase system"/>
    <property type="evidence" value="ECO:0007669"/>
    <property type="project" value="InterPro"/>
</dbReference>
<dbReference type="PROSITE" id="PS51105">
    <property type="entry name" value="PTS_EIIC_TYPE_3"/>
    <property type="match status" value="1"/>
</dbReference>
<dbReference type="InterPro" id="IPR003352">
    <property type="entry name" value="PTS_EIIC"/>
</dbReference>
<evidence type="ECO:0000256" key="3">
    <source>
        <dbReference type="ARBA" id="ARBA00022475"/>
    </source>
</evidence>
<dbReference type="NCBIfam" id="TIGR00410">
    <property type="entry name" value="lacE"/>
    <property type="match status" value="1"/>
</dbReference>
<feature type="transmembrane region" description="Helical" evidence="9">
    <location>
        <begin position="150"/>
        <end position="173"/>
    </location>
</feature>
<feature type="transmembrane region" description="Helical" evidence="9">
    <location>
        <begin position="194"/>
        <end position="216"/>
    </location>
</feature>
<accession>A0A1L8RJ64</accession>
<name>A0A1L8RJ64_9ENTE</name>
<keyword evidence="6 9" id="KW-1133">Transmembrane helix</keyword>
<feature type="transmembrane region" description="Helical" evidence="9">
    <location>
        <begin position="382"/>
        <end position="400"/>
    </location>
</feature>
<dbReference type="Proteomes" id="UP000181884">
    <property type="component" value="Unassembled WGS sequence"/>
</dbReference>
<evidence type="ECO:0000256" key="6">
    <source>
        <dbReference type="ARBA" id="ARBA00022989"/>
    </source>
</evidence>
<dbReference type="PIRSF" id="PIRSF006351">
    <property type="entry name" value="PTS_EIIC-Cellobiose"/>
    <property type="match status" value="1"/>
</dbReference>
<dbReference type="GO" id="GO:1901264">
    <property type="term" value="P:carbohydrate derivative transport"/>
    <property type="evidence" value="ECO:0007669"/>
    <property type="project" value="TreeGrafter"/>
</dbReference>
<keyword evidence="7 8" id="KW-0472">Membrane</keyword>
<dbReference type="PANTHER" id="PTHR33989">
    <property type="match status" value="1"/>
</dbReference>
<evidence type="ECO:0000256" key="9">
    <source>
        <dbReference type="SAM" id="Phobius"/>
    </source>
</evidence>
<feature type="domain" description="PTS EIIC type-3" evidence="10">
    <location>
        <begin position="7"/>
        <end position="424"/>
    </location>
</feature>
<evidence type="ECO:0000256" key="7">
    <source>
        <dbReference type="ARBA" id="ARBA00023136"/>
    </source>
</evidence>
<evidence type="ECO:0000256" key="8">
    <source>
        <dbReference type="PIRNR" id="PIRNR006351"/>
    </source>
</evidence>
<dbReference type="InterPro" id="IPR051088">
    <property type="entry name" value="PTS_Sugar-EIIC/EIIB"/>
</dbReference>
<feature type="transmembrane region" description="Helical" evidence="9">
    <location>
        <begin position="253"/>
        <end position="276"/>
    </location>
</feature>
<keyword evidence="3 8" id="KW-1003">Cell membrane</keyword>